<evidence type="ECO:0000313" key="3">
    <source>
        <dbReference type="EMBL" id="TCW38426.1"/>
    </source>
</evidence>
<feature type="domain" description="Peptidase C51" evidence="2">
    <location>
        <begin position="336"/>
        <end position="432"/>
    </location>
</feature>
<dbReference type="InterPro" id="IPR036365">
    <property type="entry name" value="PGBD-like_sf"/>
</dbReference>
<gene>
    <name evidence="3" type="ORF">EDC29_102321</name>
</gene>
<dbReference type="InterPro" id="IPR002477">
    <property type="entry name" value="Peptidoglycan-bd-like"/>
</dbReference>
<dbReference type="Gene3D" id="1.10.101.10">
    <property type="entry name" value="PGBD-like superfamily/PGBD"/>
    <property type="match status" value="1"/>
</dbReference>
<dbReference type="AlphaFoldDB" id="A0A4R4AI76"/>
<dbReference type="Pfam" id="PF01471">
    <property type="entry name" value="PG_binding_1"/>
    <property type="match status" value="1"/>
</dbReference>
<dbReference type="InterPro" id="IPR036366">
    <property type="entry name" value="PGBDSf"/>
</dbReference>
<feature type="domain" description="Peptidoglycan binding-like" evidence="1">
    <location>
        <begin position="223"/>
        <end position="285"/>
    </location>
</feature>
<dbReference type="Pfam" id="PF05257">
    <property type="entry name" value="CHAP"/>
    <property type="match status" value="1"/>
</dbReference>
<evidence type="ECO:0000259" key="1">
    <source>
        <dbReference type="Pfam" id="PF01471"/>
    </source>
</evidence>
<reference evidence="3 4" key="1">
    <citation type="submission" date="2019-03" db="EMBL/GenBank/DDBJ databases">
        <title>Genomic Encyclopedia of Type Strains, Phase IV (KMG-IV): sequencing the most valuable type-strain genomes for metagenomic binning, comparative biology and taxonomic classification.</title>
        <authorList>
            <person name="Goeker M."/>
        </authorList>
    </citation>
    <scope>NUCLEOTIDE SEQUENCE [LARGE SCALE GENOMIC DNA]</scope>
    <source>
        <strain evidence="3 4">DSM 203</strain>
    </source>
</reference>
<proteinExistence type="predicted"/>
<evidence type="ECO:0000259" key="2">
    <source>
        <dbReference type="Pfam" id="PF05257"/>
    </source>
</evidence>
<dbReference type="RefSeq" id="WP_132228762.1">
    <property type="nucleotide sequence ID" value="NZ_NRRH01000003.1"/>
</dbReference>
<accession>A0A4R4AI76</accession>
<evidence type="ECO:0000313" key="4">
    <source>
        <dbReference type="Proteomes" id="UP000295247"/>
    </source>
</evidence>
<dbReference type="SUPFAM" id="SSF47090">
    <property type="entry name" value="PGBD-like"/>
    <property type="match status" value="1"/>
</dbReference>
<comment type="caution">
    <text evidence="3">The sequence shown here is derived from an EMBL/GenBank/DDBJ whole genome shotgun (WGS) entry which is preliminary data.</text>
</comment>
<protein>
    <submittedName>
        <fullName evidence="3">Lysozyme family protein</fullName>
    </submittedName>
</protein>
<name>A0A4R4AI76_MARGR</name>
<dbReference type="Proteomes" id="UP000295247">
    <property type="component" value="Unassembled WGS sequence"/>
</dbReference>
<dbReference type="EMBL" id="SMDC01000002">
    <property type="protein sequence ID" value="TCW38426.1"/>
    <property type="molecule type" value="Genomic_DNA"/>
</dbReference>
<sequence>MSTPIRLEALREEYTRLFNSCTTAPDRTGAVERLAARILAQQERYRALGAIAAVPWPVIAVIHALESGLRFDRHLHNGDPLHARTRRVPAGRPPGEPPFSWERSALDALHLSGLAGWHDWGLAGTLFRLEAYNGWGYRKYHPEVRSPYLWSFSGHYRKGKYAADGRFDPELVSRQCGAATLLKALETHGVEVFDEPATAETTGAPATLDYPGVMLRQGVRDSALVRRVQRRLNALGCAAPALVIDGDFGSKTEAALRLFQARSEDPRGEPLVVDGILGPLTWAALFGAEPPRRRAADRLLTQVLEIARGEIGVREEPPGSNRGPRVEAYLASTGLDGGHPWCAAFVHWCFAEAARGLGIDNPCINTAGVLDHWNRAGHEGVRRITQAEASADPTRVQPGAIFVIDTGDPGGAGHTGLVERIEGARLVTIEGNTNVAGGREGIGVLRRHGRKINSINKGFIDYASNG</sequence>
<organism evidence="3 4">
    <name type="scientific">Marichromatium gracile</name>
    <name type="common">Chromatium gracile</name>
    <dbReference type="NCBI Taxonomy" id="1048"/>
    <lineage>
        <taxon>Bacteria</taxon>
        <taxon>Pseudomonadati</taxon>
        <taxon>Pseudomonadota</taxon>
        <taxon>Gammaproteobacteria</taxon>
        <taxon>Chromatiales</taxon>
        <taxon>Chromatiaceae</taxon>
        <taxon>Marichromatium</taxon>
    </lineage>
</organism>
<dbReference type="InterPro" id="IPR007921">
    <property type="entry name" value="CHAP_dom"/>
</dbReference>